<evidence type="ECO:0000313" key="2">
    <source>
        <dbReference type="Proteomes" id="UP001054252"/>
    </source>
</evidence>
<proteinExistence type="predicted"/>
<dbReference type="Proteomes" id="UP001054252">
    <property type="component" value="Unassembled WGS sequence"/>
</dbReference>
<protein>
    <submittedName>
        <fullName evidence="1">Uncharacterized protein</fullName>
    </submittedName>
</protein>
<dbReference type="EMBL" id="BPVZ01000064">
    <property type="protein sequence ID" value="GKV23731.1"/>
    <property type="molecule type" value="Genomic_DNA"/>
</dbReference>
<accession>A0AAV5KGR4</accession>
<evidence type="ECO:0000313" key="1">
    <source>
        <dbReference type="EMBL" id="GKV23731.1"/>
    </source>
</evidence>
<keyword evidence="2" id="KW-1185">Reference proteome</keyword>
<reference evidence="1 2" key="1">
    <citation type="journal article" date="2021" name="Commun. Biol.">
        <title>The genome of Shorea leprosula (Dipterocarpaceae) highlights the ecological relevance of drought in aseasonal tropical rainforests.</title>
        <authorList>
            <person name="Ng K.K.S."/>
            <person name="Kobayashi M.J."/>
            <person name="Fawcett J.A."/>
            <person name="Hatakeyama M."/>
            <person name="Paape T."/>
            <person name="Ng C.H."/>
            <person name="Ang C.C."/>
            <person name="Tnah L.H."/>
            <person name="Lee C.T."/>
            <person name="Nishiyama T."/>
            <person name="Sese J."/>
            <person name="O'Brien M.J."/>
            <person name="Copetti D."/>
            <person name="Mohd Noor M.I."/>
            <person name="Ong R.C."/>
            <person name="Putra M."/>
            <person name="Sireger I.Z."/>
            <person name="Indrioko S."/>
            <person name="Kosugi Y."/>
            <person name="Izuno A."/>
            <person name="Isagi Y."/>
            <person name="Lee S.L."/>
            <person name="Shimizu K.K."/>
        </authorList>
    </citation>
    <scope>NUCLEOTIDE SEQUENCE [LARGE SCALE GENOMIC DNA]</scope>
    <source>
        <strain evidence="1">214</strain>
    </source>
</reference>
<name>A0AAV5KGR4_9ROSI</name>
<comment type="caution">
    <text evidence="1">The sequence shown here is derived from an EMBL/GenBank/DDBJ whole genome shotgun (WGS) entry which is preliminary data.</text>
</comment>
<sequence length="81" mass="9354">MFLLVQSSGFEPIYFGSNQSRTFVFRKWFEAIFLASKQKFWKVNFDSSTICLLLMGLRGSKCLSTFQDKLEEKGGTLLELL</sequence>
<dbReference type="AlphaFoldDB" id="A0AAV5KGR4"/>
<gene>
    <name evidence="1" type="ORF">SLEP1_g33433</name>
</gene>
<organism evidence="1 2">
    <name type="scientific">Rubroshorea leprosula</name>
    <dbReference type="NCBI Taxonomy" id="152421"/>
    <lineage>
        <taxon>Eukaryota</taxon>
        <taxon>Viridiplantae</taxon>
        <taxon>Streptophyta</taxon>
        <taxon>Embryophyta</taxon>
        <taxon>Tracheophyta</taxon>
        <taxon>Spermatophyta</taxon>
        <taxon>Magnoliopsida</taxon>
        <taxon>eudicotyledons</taxon>
        <taxon>Gunneridae</taxon>
        <taxon>Pentapetalae</taxon>
        <taxon>rosids</taxon>
        <taxon>malvids</taxon>
        <taxon>Malvales</taxon>
        <taxon>Dipterocarpaceae</taxon>
        <taxon>Rubroshorea</taxon>
    </lineage>
</organism>